<feature type="transmembrane region" description="Helical" evidence="2">
    <location>
        <begin position="340"/>
        <end position="359"/>
    </location>
</feature>
<gene>
    <name evidence="4" type="ORF">GCM10023224_03460</name>
</gene>
<reference evidence="5" key="1">
    <citation type="journal article" date="2019" name="Int. J. Syst. Evol. Microbiol.">
        <title>The Global Catalogue of Microorganisms (GCM) 10K type strain sequencing project: providing services to taxonomists for standard genome sequencing and annotation.</title>
        <authorList>
            <consortium name="The Broad Institute Genomics Platform"/>
            <consortium name="The Broad Institute Genome Sequencing Center for Infectious Disease"/>
            <person name="Wu L."/>
            <person name="Ma J."/>
        </authorList>
    </citation>
    <scope>NUCLEOTIDE SEQUENCE [LARGE SCALE GENOMIC DNA]</scope>
    <source>
        <strain evidence="5">JCM 18123</strain>
    </source>
</reference>
<keyword evidence="2" id="KW-0812">Transmembrane</keyword>
<keyword evidence="5" id="KW-1185">Reference proteome</keyword>
<evidence type="ECO:0000313" key="5">
    <source>
        <dbReference type="Proteomes" id="UP001499993"/>
    </source>
</evidence>
<sequence length="435" mass="44422">MDATPAPRRGPLRPAERAPAPDLARGFMLLLIALANTPLYLYGSRQSPLGTHPVDGSAADRAVQFVMILAVDGRVYPMFACLFGYGLVRIYDRQCAAGASPRDAAAVVRRRNLWLLVLGFAHAALLFLGDVLAAYGLLGLVLGGLLLRRPERAMRWTAAVLVGLTLVLWVFSAVGAALAALAPSGAVGGTGADMSGILRSSFSEEDYLASVADRLAAWALLAPLQALTLVMPAMMALGLVLGRHRALERTDRHLRLLVAAAAVGIGLAWASALPEALAHVGLVPANGAVTAALSGVRQLSGVLGGAGYVALFALVGRAVSRRARPGPGTVAVIAVGKRSLSCYLAQSVLCAPLLAAWGLGLGAHFGSAATALFAAGVWLVTLIGAYALERADLPGPAEVLLRRLSYGPAARSGGADGGGSGPGADPSGGSGTATR</sequence>
<dbReference type="PANTHER" id="PTHR30590">
    <property type="entry name" value="INNER MEMBRANE PROTEIN"/>
    <property type="match status" value="1"/>
</dbReference>
<dbReference type="PANTHER" id="PTHR30590:SF2">
    <property type="entry name" value="INNER MEMBRANE PROTEIN"/>
    <property type="match status" value="1"/>
</dbReference>
<organism evidence="4 5">
    <name type="scientific">Streptomonospora halophila</name>
    <dbReference type="NCBI Taxonomy" id="427369"/>
    <lineage>
        <taxon>Bacteria</taxon>
        <taxon>Bacillati</taxon>
        <taxon>Actinomycetota</taxon>
        <taxon>Actinomycetes</taxon>
        <taxon>Streptosporangiales</taxon>
        <taxon>Nocardiopsidaceae</taxon>
        <taxon>Streptomonospora</taxon>
    </lineage>
</organism>
<feature type="domain" description="DUF418" evidence="3">
    <location>
        <begin position="241"/>
        <end position="407"/>
    </location>
</feature>
<feature type="transmembrane region" description="Helical" evidence="2">
    <location>
        <begin position="365"/>
        <end position="388"/>
    </location>
</feature>
<evidence type="ECO:0000259" key="3">
    <source>
        <dbReference type="Pfam" id="PF04235"/>
    </source>
</evidence>
<feature type="transmembrane region" description="Helical" evidence="2">
    <location>
        <begin position="113"/>
        <end position="146"/>
    </location>
</feature>
<feature type="transmembrane region" description="Helical" evidence="2">
    <location>
        <begin position="23"/>
        <end position="43"/>
    </location>
</feature>
<keyword evidence="2" id="KW-1133">Transmembrane helix</keyword>
<name>A0ABP9G7L1_9ACTN</name>
<comment type="caution">
    <text evidence="4">The sequence shown here is derived from an EMBL/GenBank/DDBJ whole genome shotgun (WGS) entry which is preliminary data.</text>
</comment>
<evidence type="ECO:0000256" key="2">
    <source>
        <dbReference type="SAM" id="Phobius"/>
    </source>
</evidence>
<dbReference type="InterPro" id="IPR052529">
    <property type="entry name" value="Bact_Transport_Assoc"/>
</dbReference>
<evidence type="ECO:0000256" key="1">
    <source>
        <dbReference type="SAM" id="MobiDB-lite"/>
    </source>
</evidence>
<accession>A0ABP9G7L1</accession>
<feature type="transmembrane region" description="Helical" evidence="2">
    <location>
        <begin position="215"/>
        <end position="242"/>
    </location>
</feature>
<feature type="transmembrane region" description="Helical" evidence="2">
    <location>
        <begin position="254"/>
        <end position="272"/>
    </location>
</feature>
<dbReference type="InterPro" id="IPR007349">
    <property type="entry name" value="DUF418"/>
</dbReference>
<dbReference type="RefSeq" id="WP_345555165.1">
    <property type="nucleotide sequence ID" value="NZ_BAABIK010000001.1"/>
</dbReference>
<proteinExistence type="predicted"/>
<feature type="region of interest" description="Disordered" evidence="1">
    <location>
        <begin position="410"/>
        <end position="435"/>
    </location>
</feature>
<feature type="transmembrane region" description="Helical" evidence="2">
    <location>
        <begin position="158"/>
        <end position="182"/>
    </location>
</feature>
<evidence type="ECO:0000313" key="4">
    <source>
        <dbReference type="EMBL" id="GAA4927692.1"/>
    </source>
</evidence>
<protein>
    <submittedName>
        <fullName evidence="4">DUF418 domain-containing protein</fullName>
    </submittedName>
</protein>
<dbReference type="EMBL" id="BAABIK010000001">
    <property type="protein sequence ID" value="GAA4927692.1"/>
    <property type="molecule type" value="Genomic_DNA"/>
</dbReference>
<feature type="transmembrane region" description="Helical" evidence="2">
    <location>
        <begin position="299"/>
        <end position="319"/>
    </location>
</feature>
<dbReference type="Pfam" id="PF04235">
    <property type="entry name" value="DUF418"/>
    <property type="match status" value="1"/>
</dbReference>
<keyword evidence="2" id="KW-0472">Membrane</keyword>
<feature type="compositionally biased region" description="Gly residues" evidence="1">
    <location>
        <begin position="414"/>
        <end position="435"/>
    </location>
</feature>
<dbReference type="Proteomes" id="UP001499993">
    <property type="component" value="Unassembled WGS sequence"/>
</dbReference>